<keyword evidence="2" id="KW-0472">Membrane</keyword>
<accession>A0ABQ6N0Z2</accession>
<feature type="transmembrane region" description="Helical" evidence="2">
    <location>
        <begin position="1093"/>
        <end position="1113"/>
    </location>
</feature>
<dbReference type="InterPro" id="IPR051213">
    <property type="entry name" value="START_lipid_transfer"/>
</dbReference>
<keyword evidence="5" id="KW-1185">Reference proteome</keyword>
<proteinExistence type="predicted"/>
<name>A0ABQ6N0Z2_9STRA</name>
<feature type="transmembrane region" description="Helical" evidence="2">
    <location>
        <begin position="1119"/>
        <end position="1143"/>
    </location>
</feature>
<feature type="transmembrane region" description="Helical" evidence="2">
    <location>
        <begin position="1229"/>
        <end position="1252"/>
    </location>
</feature>
<feature type="transmembrane region" description="Helical" evidence="2">
    <location>
        <begin position="1049"/>
        <end position="1072"/>
    </location>
</feature>
<feature type="domain" description="START" evidence="3">
    <location>
        <begin position="384"/>
        <end position="524"/>
    </location>
</feature>
<dbReference type="InterPro" id="IPR002913">
    <property type="entry name" value="START_lipid-bd_dom"/>
</dbReference>
<dbReference type="PANTHER" id="PTHR19308:SF14">
    <property type="entry name" value="START DOMAIN-CONTAINING PROTEIN"/>
    <property type="match status" value="1"/>
</dbReference>
<evidence type="ECO:0000256" key="2">
    <source>
        <dbReference type="SAM" id="Phobius"/>
    </source>
</evidence>
<feature type="non-terminal residue" evidence="4">
    <location>
        <position position="1"/>
    </location>
</feature>
<dbReference type="InterPro" id="IPR023393">
    <property type="entry name" value="START-like_dom_sf"/>
</dbReference>
<dbReference type="EMBL" id="BRYB01000802">
    <property type="protein sequence ID" value="GMI38025.1"/>
    <property type="molecule type" value="Genomic_DNA"/>
</dbReference>
<feature type="transmembrane region" description="Helical" evidence="2">
    <location>
        <begin position="946"/>
        <end position="965"/>
    </location>
</feature>
<keyword evidence="2" id="KW-1133">Transmembrane helix</keyword>
<dbReference type="Gene3D" id="3.30.530.20">
    <property type="match status" value="3"/>
</dbReference>
<reference evidence="4 5" key="1">
    <citation type="journal article" date="2023" name="Commun. Biol.">
        <title>Genome analysis of Parmales, the sister group of diatoms, reveals the evolutionary specialization of diatoms from phago-mixotrophs to photoautotrophs.</title>
        <authorList>
            <person name="Ban H."/>
            <person name="Sato S."/>
            <person name="Yoshikawa S."/>
            <person name="Yamada K."/>
            <person name="Nakamura Y."/>
            <person name="Ichinomiya M."/>
            <person name="Sato N."/>
            <person name="Blanc-Mathieu R."/>
            <person name="Endo H."/>
            <person name="Kuwata A."/>
            <person name="Ogata H."/>
        </authorList>
    </citation>
    <scope>NUCLEOTIDE SEQUENCE [LARGE SCALE GENOMIC DNA]</scope>
</reference>
<evidence type="ECO:0000313" key="5">
    <source>
        <dbReference type="Proteomes" id="UP001165060"/>
    </source>
</evidence>
<dbReference type="SUPFAM" id="SSF55961">
    <property type="entry name" value="Bet v1-like"/>
    <property type="match status" value="3"/>
</dbReference>
<protein>
    <recommendedName>
        <fullName evidence="3">START domain-containing protein</fullName>
    </recommendedName>
</protein>
<feature type="region of interest" description="Disordered" evidence="1">
    <location>
        <begin position="1340"/>
        <end position="1374"/>
    </location>
</feature>
<comment type="caution">
    <text evidence="4">The sequence shown here is derived from an EMBL/GenBank/DDBJ whole genome shotgun (WGS) entry which is preliminary data.</text>
</comment>
<dbReference type="PROSITE" id="PS50848">
    <property type="entry name" value="START"/>
    <property type="match status" value="1"/>
</dbReference>
<evidence type="ECO:0000313" key="4">
    <source>
        <dbReference type="EMBL" id="GMI38025.1"/>
    </source>
</evidence>
<gene>
    <name evidence="4" type="ORF">TeGR_g9303</name>
</gene>
<keyword evidence="2" id="KW-0812">Transmembrane</keyword>
<evidence type="ECO:0000259" key="3">
    <source>
        <dbReference type="PROSITE" id="PS50848"/>
    </source>
</evidence>
<dbReference type="PANTHER" id="PTHR19308">
    <property type="entry name" value="PHOSPHATIDYLCHOLINE TRANSFER PROTEIN"/>
    <property type="match status" value="1"/>
</dbReference>
<feature type="compositionally biased region" description="Gly residues" evidence="1">
    <location>
        <begin position="1355"/>
        <end position="1367"/>
    </location>
</feature>
<dbReference type="Proteomes" id="UP001165060">
    <property type="component" value="Unassembled WGS sequence"/>
</dbReference>
<evidence type="ECO:0000256" key="1">
    <source>
        <dbReference type="SAM" id="MobiDB-lite"/>
    </source>
</evidence>
<organism evidence="4 5">
    <name type="scientific">Tetraparma gracilis</name>
    <dbReference type="NCBI Taxonomy" id="2962635"/>
    <lineage>
        <taxon>Eukaryota</taxon>
        <taxon>Sar</taxon>
        <taxon>Stramenopiles</taxon>
        <taxon>Ochrophyta</taxon>
        <taxon>Bolidophyceae</taxon>
        <taxon>Parmales</taxon>
        <taxon>Triparmaceae</taxon>
        <taxon>Tetraparma</taxon>
    </lineage>
</organism>
<sequence>SNEYVERVIEEDERAAGCTRGNIQGFWRFAPLATIACRATFVFQATAGGSIPIRAMNFSIKLGLGAVEELRDKYERNGKAVDAELRGALPPPPPMDTLTEEQTRAVQRCLTLEASSAAVEWTPLKSTSPFVWLSMRYTKPGGGGQPSVALGKAKATLDCSATEAFAYQLGACGREKMRISREVGDRARFVVKEHTKHDFEWALVKKMPLPLTNREYLGRYMCFKEPAGDLVLVFEPLPDSTKVDYGANFKVVRAKSTGVVRFKPTNDDTQCEVTQIQHGDAGGFVPERVVVAKIPQALSGVAEMRELFQRDDAIDGAKRGELEAIIKAKNENYTPAENAVVDRVRDQLDSIPDSSFEKFESPDHLVKMGVYHKGGKSGTPRASTVLDEDIRTCAAWTFLAMARHFVKAFYVDGGMERAVTAHNDHSFTGQLVMDFNIPTFSPREFVTRYVWRWESETVLLVATESCLAEQYPIRSGIVRGSVVTLEKFERLDPLSEIPQTRITWTQQPDMGGLIPSKAVRDAAVGQMMYLSTMRKRFDKSPAIDAASGLRLVAAIQNHDEPHTEEEEEILRSSIAHFSLFEGQKGKELKLASGLTTAKMVFERRSSIAFGWAKTTVRARPIDVLAFLWDVHRRSAEKKDTVRKSTEKISGHHQLVYARKAAPNHLTDRDYVGDLIWRKFDVGFVLVNADGESPRHPLCKDCVRASYPSALKIKQLGDDPNRTTLEYVIQPDFGGNFPGWATKFYVRYNLARVTAIQEHFQGLRGLRELGVEDGVALGSVLTTKSKAEKHHGKGETRVEARVKELMVKQKGLKELGQKHDWFGVLLTKIVANKLRPAGDSKAKLCNMSEKEVNVIGGALASCIAANLTAPAAVDEWILRYPAMGELERKYVWFRPMMDTIAQRLLESVSWGLKMRLYTGAGLSTLDLLSDLYMIYAYATTGKEGTALSLAIMVVLCIGVQLLIVYLNTNRGPRLTMLKEMLIVLTGTAPGIHAMRVANGSEQSEHAAMGVEAGLVFTRGIEMCFESCPGSVLQTYTLLLEMKGDGGFSKAALTSIIVSALTTGFGAATISFDFDVGPQRRREEPDFYGYIPDAASSRTLIFGCMIINGALLLLVRSVSMALLAIVGGRWVLVYLVSDMGLYFTYKILRRDLWHWVALEGAASVVESVLERLVVKVLVDFTGVLQFRGPGEMGGAYFTLNMIMALVASFVSTQVYYASLEMPGDAVLDKSHAWMIVGSLSGAFVSFFGASLLLMKRKYVATFFSLQSGHAWAKEKFIKGDTDELKAWTLGCNKKQWTSIRGDVKAWTVENWERWEDEKPAWFNDAFKSAIDDDLIPPASLRRMNGESKRRRSSLGDLLGGGGRVAPVGGGEERAQR</sequence>
<feature type="transmembrane region" description="Helical" evidence="2">
    <location>
        <begin position="1193"/>
        <end position="1214"/>
    </location>
</feature>